<feature type="signal peptide" evidence="1">
    <location>
        <begin position="1"/>
        <end position="22"/>
    </location>
</feature>
<protein>
    <submittedName>
        <fullName evidence="2">Uncharacterized protein</fullName>
    </submittedName>
</protein>
<evidence type="ECO:0000313" key="2">
    <source>
        <dbReference type="EMBL" id="JAC63540.1"/>
    </source>
</evidence>
<dbReference type="AlphaFoldDB" id="A0A061QYL9"/>
<feature type="non-terminal residue" evidence="2">
    <location>
        <position position="71"/>
    </location>
</feature>
<feature type="chain" id="PRO_5001609249" evidence="1">
    <location>
        <begin position="23"/>
        <end position="71"/>
    </location>
</feature>
<gene>
    <name evidence="2" type="ORF">TSPGSL018_20397</name>
</gene>
<accession>A0A061QYL9</accession>
<name>A0A061QYL9_9CHLO</name>
<reference evidence="2" key="1">
    <citation type="submission" date="2014-05" db="EMBL/GenBank/DDBJ databases">
        <title>The transcriptome of the halophilic microalga Tetraselmis sp. GSL018 isolated from the Great Salt Lake, Utah.</title>
        <authorList>
            <person name="Jinkerson R.E."/>
            <person name="D'Adamo S."/>
            <person name="Posewitz M.C."/>
        </authorList>
    </citation>
    <scope>NUCLEOTIDE SEQUENCE</scope>
    <source>
        <strain evidence="2">GSL018</strain>
    </source>
</reference>
<sequence length="71" mass="7728">PLFPFCAPLLSILTAAPAVVNALSESLRILVYALRLLWQSGRSFGGGRHLRAPSVAHARQVHLQQVPEEEA</sequence>
<proteinExistence type="predicted"/>
<dbReference type="EMBL" id="GBEZ01023340">
    <property type="protein sequence ID" value="JAC63540.1"/>
    <property type="molecule type" value="Transcribed_RNA"/>
</dbReference>
<evidence type="ECO:0000256" key="1">
    <source>
        <dbReference type="SAM" id="SignalP"/>
    </source>
</evidence>
<feature type="non-terminal residue" evidence="2">
    <location>
        <position position="1"/>
    </location>
</feature>
<organism evidence="2">
    <name type="scientific">Tetraselmis sp. GSL018</name>
    <dbReference type="NCBI Taxonomy" id="582737"/>
    <lineage>
        <taxon>Eukaryota</taxon>
        <taxon>Viridiplantae</taxon>
        <taxon>Chlorophyta</taxon>
        <taxon>core chlorophytes</taxon>
        <taxon>Chlorodendrophyceae</taxon>
        <taxon>Chlorodendrales</taxon>
        <taxon>Chlorodendraceae</taxon>
        <taxon>Tetraselmis</taxon>
    </lineage>
</organism>
<keyword evidence="1" id="KW-0732">Signal</keyword>